<name>A0ABW0GVW6_9HYPH</name>
<evidence type="ECO:0000313" key="2">
    <source>
        <dbReference type="Proteomes" id="UP001596016"/>
    </source>
</evidence>
<evidence type="ECO:0000313" key="1">
    <source>
        <dbReference type="EMBL" id="MFC5385006.1"/>
    </source>
</evidence>
<protein>
    <submittedName>
        <fullName evidence="1">Uncharacterized protein</fullName>
    </submittedName>
</protein>
<sequence length="57" mass="6529">MASKAGIEAIARESYERCHPGDSFADLLHRAGFSREDRFLRDQWLDYARKQAEQASA</sequence>
<reference evidence="2" key="1">
    <citation type="journal article" date="2019" name="Int. J. Syst. Evol. Microbiol.">
        <title>The Global Catalogue of Microorganisms (GCM) 10K type strain sequencing project: providing services to taxonomists for standard genome sequencing and annotation.</title>
        <authorList>
            <consortium name="The Broad Institute Genomics Platform"/>
            <consortium name="The Broad Institute Genome Sequencing Center for Infectious Disease"/>
            <person name="Wu L."/>
            <person name="Ma J."/>
        </authorList>
    </citation>
    <scope>NUCLEOTIDE SEQUENCE [LARGE SCALE GENOMIC DNA]</scope>
    <source>
        <strain evidence="2">CGMCC 4.1415</strain>
    </source>
</reference>
<organism evidence="1 2">
    <name type="scientific">Aquamicrobium segne</name>
    <dbReference type="NCBI Taxonomy" id="469547"/>
    <lineage>
        <taxon>Bacteria</taxon>
        <taxon>Pseudomonadati</taxon>
        <taxon>Pseudomonadota</taxon>
        <taxon>Alphaproteobacteria</taxon>
        <taxon>Hyphomicrobiales</taxon>
        <taxon>Phyllobacteriaceae</taxon>
        <taxon>Aquamicrobium</taxon>
    </lineage>
</organism>
<gene>
    <name evidence="1" type="ORF">ACFPLB_03400</name>
</gene>
<proteinExistence type="predicted"/>
<accession>A0ABW0GVW6</accession>
<dbReference type="EMBL" id="JBHSLL010000012">
    <property type="protein sequence ID" value="MFC5385006.1"/>
    <property type="molecule type" value="Genomic_DNA"/>
</dbReference>
<comment type="caution">
    <text evidence="1">The sequence shown here is derived from an EMBL/GenBank/DDBJ whole genome shotgun (WGS) entry which is preliminary data.</text>
</comment>
<keyword evidence="2" id="KW-1185">Reference proteome</keyword>
<dbReference type="Proteomes" id="UP001596016">
    <property type="component" value="Unassembled WGS sequence"/>
</dbReference>
<dbReference type="RefSeq" id="WP_378227864.1">
    <property type="nucleotide sequence ID" value="NZ_JBHSLL010000012.1"/>
</dbReference>